<dbReference type="PANTHER" id="PTHR33542:SF5">
    <property type="entry name" value="FERROCHELATASE CHE1"/>
    <property type="match status" value="1"/>
</dbReference>
<dbReference type="PANTHER" id="PTHR33542">
    <property type="entry name" value="SIROHYDROCHLORIN FERROCHELATASE, CHLOROPLASTIC"/>
    <property type="match status" value="1"/>
</dbReference>
<dbReference type="CDD" id="cd03416">
    <property type="entry name" value="CbiX_SirB_N"/>
    <property type="match status" value="1"/>
</dbReference>
<evidence type="ECO:0000256" key="1">
    <source>
        <dbReference type="ARBA" id="ARBA00022723"/>
    </source>
</evidence>
<accession>A0ABU8LDZ6</accession>
<keyword evidence="1" id="KW-0479">Metal-binding</keyword>
<gene>
    <name evidence="3" type="ORF">WDU99_13010</name>
</gene>
<dbReference type="EMBL" id="JBBDGM010000011">
    <property type="protein sequence ID" value="MEJ1089235.1"/>
    <property type="molecule type" value="Genomic_DNA"/>
</dbReference>
<keyword evidence="4" id="KW-1185">Reference proteome</keyword>
<dbReference type="Gene3D" id="3.40.50.1400">
    <property type="match status" value="2"/>
</dbReference>
<comment type="caution">
    <text evidence="3">The sequence shown here is derived from an EMBL/GenBank/DDBJ whole genome shotgun (WGS) entry which is preliminary data.</text>
</comment>
<dbReference type="Pfam" id="PF01903">
    <property type="entry name" value="CbiX"/>
    <property type="match status" value="2"/>
</dbReference>
<proteinExistence type="predicted"/>
<dbReference type="InterPro" id="IPR002762">
    <property type="entry name" value="CbiX-like"/>
</dbReference>
<reference evidence="3 4" key="1">
    <citation type="submission" date="2024-02" db="EMBL/GenBank/DDBJ databases">
        <authorList>
            <person name="Saticioglu I.B."/>
        </authorList>
    </citation>
    <scope>NUCLEOTIDE SEQUENCE [LARGE SCALE GENOMIC DNA]</scope>
    <source>
        <strain evidence="3 4">Mu-80</strain>
    </source>
</reference>
<sequence>MPSPTLLAVSHGTSDTAGAADVHALVEAVRAASPQLTVHEAFVDVQQPDVDTVLATIDGPVVVVPLLLSSGFHVFHDLHGAVAHRSDAVVADPLGPDPRLAEVLARRLASARPSMGSAEQPVVLAVAGSRDDRSAVDAEGMAEQLTARLGRPVRLGYLAARAPELGELLRQHPDAVVATYLLARGYFFDLAVRRAHGHPIALPLLDGDATPAELTELVLQRFNAAAAQFNRARE</sequence>
<name>A0ABU8LDZ6_9MICO</name>
<dbReference type="Proteomes" id="UP001371224">
    <property type="component" value="Unassembled WGS sequence"/>
</dbReference>
<evidence type="ECO:0000313" key="3">
    <source>
        <dbReference type="EMBL" id="MEJ1089235.1"/>
    </source>
</evidence>
<evidence type="ECO:0000256" key="2">
    <source>
        <dbReference type="ARBA" id="ARBA00023239"/>
    </source>
</evidence>
<evidence type="ECO:0000313" key="4">
    <source>
        <dbReference type="Proteomes" id="UP001371224"/>
    </source>
</evidence>
<dbReference type="RefSeq" id="WP_337332879.1">
    <property type="nucleotide sequence ID" value="NZ_JBBDGM010000011.1"/>
</dbReference>
<dbReference type="InterPro" id="IPR050963">
    <property type="entry name" value="Sirohydro_Cobaltochel/CbiX"/>
</dbReference>
<organism evidence="3 4">
    <name type="scientific">Microbacterium bandirmense</name>
    <dbReference type="NCBI Taxonomy" id="3122050"/>
    <lineage>
        <taxon>Bacteria</taxon>
        <taxon>Bacillati</taxon>
        <taxon>Actinomycetota</taxon>
        <taxon>Actinomycetes</taxon>
        <taxon>Micrococcales</taxon>
        <taxon>Microbacteriaceae</taxon>
        <taxon>Microbacterium</taxon>
    </lineage>
</organism>
<dbReference type="SUPFAM" id="SSF53800">
    <property type="entry name" value="Chelatase"/>
    <property type="match status" value="1"/>
</dbReference>
<keyword evidence="2" id="KW-0456">Lyase</keyword>
<protein>
    <submittedName>
        <fullName evidence="3">CbiX/SirB N-terminal domain-containing protein</fullName>
    </submittedName>
</protein>